<dbReference type="InterPro" id="IPR001506">
    <property type="entry name" value="Peptidase_M12A"/>
</dbReference>
<comment type="caution">
    <text evidence="5">The sequence shown here is derived from an EMBL/GenBank/DDBJ whole genome shotgun (WGS) entry which is preliminary data.</text>
</comment>
<dbReference type="PANTHER" id="PTHR10127:SF831">
    <property type="entry name" value="ZINC METALLOPROTEINASE NAS-37"/>
    <property type="match status" value="1"/>
</dbReference>
<dbReference type="InterPro" id="IPR024079">
    <property type="entry name" value="MetalloPept_cat_dom_sf"/>
</dbReference>
<dbReference type="PANTHER" id="PTHR10127">
    <property type="entry name" value="DISCOIDIN, CUB, EGF, LAMININ , AND ZINC METALLOPROTEASE DOMAIN CONTAINING"/>
    <property type="match status" value="1"/>
</dbReference>
<feature type="domain" description="Peptidase M12A" evidence="4">
    <location>
        <begin position="79"/>
        <end position="272"/>
    </location>
</feature>
<evidence type="ECO:0000256" key="2">
    <source>
        <dbReference type="PROSITE-ProRule" id="PRU01211"/>
    </source>
</evidence>
<keyword evidence="6" id="KW-1185">Reference proteome</keyword>
<dbReference type="PRINTS" id="PR00480">
    <property type="entry name" value="ASTACIN"/>
</dbReference>
<keyword evidence="2 3" id="KW-0862">Zinc</keyword>
<dbReference type="AlphaFoldDB" id="A0A368GSZ7"/>
<gene>
    <name evidence="5" type="ORF">ANCCAN_06388</name>
</gene>
<keyword evidence="1" id="KW-1015">Disulfide bond</keyword>
<keyword evidence="2 3" id="KW-0482">Metalloprotease</keyword>
<dbReference type="GO" id="GO:0004222">
    <property type="term" value="F:metalloendopeptidase activity"/>
    <property type="evidence" value="ECO:0007669"/>
    <property type="project" value="UniProtKB-UniRule"/>
</dbReference>
<dbReference type="STRING" id="29170.A0A368GSZ7"/>
<evidence type="ECO:0000256" key="3">
    <source>
        <dbReference type="RuleBase" id="RU361183"/>
    </source>
</evidence>
<dbReference type="OrthoDB" id="291007at2759"/>
<dbReference type="SMART" id="SM00235">
    <property type="entry name" value="ZnMc"/>
    <property type="match status" value="1"/>
</dbReference>
<accession>A0A368GSZ7</accession>
<keyword evidence="2 3" id="KW-0378">Hydrolase</keyword>
<protein>
    <recommendedName>
        <fullName evidence="3">Metalloendopeptidase</fullName>
        <ecNumber evidence="3">3.4.24.-</ecNumber>
    </recommendedName>
</protein>
<dbReference type="EMBL" id="JOJR01000061">
    <property type="protein sequence ID" value="RCN47491.1"/>
    <property type="molecule type" value="Genomic_DNA"/>
</dbReference>
<comment type="cofactor">
    <cofactor evidence="2 3">
        <name>Zn(2+)</name>
        <dbReference type="ChEBI" id="CHEBI:29105"/>
    </cofactor>
    <text evidence="2 3">Binds 1 zinc ion per subunit.</text>
</comment>
<dbReference type="InterPro" id="IPR034035">
    <property type="entry name" value="Astacin-like_dom"/>
</dbReference>
<keyword evidence="2 3" id="KW-0479">Metal-binding</keyword>
<feature type="binding site" evidence="2">
    <location>
        <position position="169"/>
    </location>
    <ligand>
        <name>Zn(2+)</name>
        <dbReference type="ChEBI" id="CHEBI:29105"/>
        <note>catalytic</note>
    </ligand>
</feature>
<sequence>MWCSLYNVKKWRKNRIDGPIDSNQNVPVDFSINIRHINANAFEGSDPLGGDMILTQSQIAGIKKNLELVSNDSSREKRHAVVYKDCTWSNGVNYYFESKPSEKLKAAFDKAVEAWSKNTCIDFKKDASAHDRVRISTKRNGCESQVGKIGGEQFLYLGRGCDTFDNVAHELGHTLGLLHTMNRHDRDEYITMQEWNIKPGLHNEYIIIPIANNENYGMEYDYGSIMQYKWKSASTNRLPTMIPKDLNYNSTMGSEMISFVDLYVLNRHYKCEGKLL</sequence>
<organism evidence="5 6">
    <name type="scientific">Ancylostoma caninum</name>
    <name type="common">Dog hookworm</name>
    <dbReference type="NCBI Taxonomy" id="29170"/>
    <lineage>
        <taxon>Eukaryota</taxon>
        <taxon>Metazoa</taxon>
        <taxon>Ecdysozoa</taxon>
        <taxon>Nematoda</taxon>
        <taxon>Chromadorea</taxon>
        <taxon>Rhabditida</taxon>
        <taxon>Rhabditina</taxon>
        <taxon>Rhabditomorpha</taxon>
        <taxon>Strongyloidea</taxon>
        <taxon>Ancylostomatidae</taxon>
        <taxon>Ancylostomatinae</taxon>
        <taxon>Ancylostoma</taxon>
    </lineage>
</organism>
<dbReference type="InterPro" id="IPR006026">
    <property type="entry name" value="Peptidase_Metallo"/>
</dbReference>
<dbReference type="CDD" id="cd04280">
    <property type="entry name" value="ZnMc_astacin_like"/>
    <property type="match status" value="1"/>
</dbReference>
<feature type="active site" evidence="2">
    <location>
        <position position="170"/>
    </location>
</feature>
<dbReference type="Pfam" id="PF01400">
    <property type="entry name" value="Astacin"/>
    <property type="match status" value="1"/>
</dbReference>
<evidence type="ECO:0000256" key="1">
    <source>
        <dbReference type="ARBA" id="ARBA00023157"/>
    </source>
</evidence>
<dbReference type="GO" id="GO:0006508">
    <property type="term" value="P:proteolysis"/>
    <property type="evidence" value="ECO:0007669"/>
    <property type="project" value="UniProtKB-KW"/>
</dbReference>
<feature type="binding site" evidence="2">
    <location>
        <position position="179"/>
    </location>
    <ligand>
        <name>Zn(2+)</name>
        <dbReference type="ChEBI" id="CHEBI:29105"/>
        <note>catalytic</note>
    </ligand>
</feature>
<evidence type="ECO:0000313" key="6">
    <source>
        <dbReference type="Proteomes" id="UP000252519"/>
    </source>
</evidence>
<comment type="caution">
    <text evidence="2">Lacks conserved residue(s) required for the propagation of feature annotation.</text>
</comment>
<dbReference type="Proteomes" id="UP000252519">
    <property type="component" value="Unassembled WGS sequence"/>
</dbReference>
<dbReference type="EC" id="3.4.24.-" evidence="3"/>
<feature type="binding site" evidence="2">
    <location>
        <position position="173"/>
    </location>
    <ligand>
        <name>Zn(2+)</name>
        <dbReference type="ChEBI" id="CHEBI:29105"/>
        <note>catalytic</note>
    </ligand>
</feature>
<reference evidence="5 6" key="1">
    <citation type="submission" date="2014-10" db="EMBL/GenBank/DDBJ databases">
        <title>Draft genome of the hookworm Ancylostoma caninum.</title>
        <authorList>
            <person name="Mitreva M."/>
        </authorList>
    </citation>
    <scope>NUCLEOTIDE SEQUENCE [LARGE SCALE GENOMIC DNA]</scope>
    <source>
        <strain evidence="5 6">Baltimore</strain>
    </source>
</reference>
<evidence type="ECO:0000259" key="4">
    <source>
        <dbReference type="PROSITE" id="PS51864"/>
    </source>
</evidence>
<dbReference type="PROSITE" id="PS51864">
    <property type="entry name" value="ASTACIN"/>
    <property type="match status" value="1"/>
</dbReference>
<dbReference type="GO" id="GO:0008270">
    <property type="term" value="F:zinc ion binding"/>
    <property type="evidence" value="ECO:0007669"/>
    <property type="project" value="UniProtKB-UniRule"/>
</dbReference>
<keyword evidence="2 3" id="KW-0645">Protease</keyword>
<name>A0A368GSZ7_ANCCA</name>
<evidence type="ECO:0000313" key="5">
    <source>
        <dbReference type="EMBL" id="RCN47491.1"/>
    </source>
</evidence>
<dbReference type="Gene3D" id="3.40.390.10">
    <property type="entry name" value="Collagenase (Catalytic Domain)"/>
    <property type="match status" value="1"/>
</dbReference>
<proteinExistence type="predicted"/>
<dbReference type="SUPFAM" id="SSF55486">
    <property type="entry name" value="Metalloproteases ('zincins'), catalytic domain"/>
    <property type="match status" value="1"/>
</dbReference>